<dbReference type="PANTHER" id="PTHR23427">
    <property type="entry name" value="SURFEIT LOCUS PROTEIN"/>
    <property type="match status" value="1"/>
</dbReference>
<keyword evidence="6" id="KW-1003">Cell membrane</keyword>
<feature type="region of interest" description="Disordered" evidence="7">
    <location>
        <begin position="248"/>
        <end position="298"/>
    </location>
</feature>
<dbReference type="PROSITE" id="PS50895">
    <property type="entry name" value="SURF1"/>
    <property type="match status" value="1"/>
</dbReference>
<accession>A0A0M8MJQ8</accession>
<keyword evidence="3 6" id="KW-0812">Transmembrane</keyword>
<dbReference type="AlphaFoldDB" id="A0A0M8MJQ8"/>
<evidence type="ECO:0000256" key="5">
    <source>
        <dbReference type="ARBA" id="ARBA00023136"/>
    </source>
</evidence>
<dbReference type="PATRIC" id="fig|84292.3.peg.1169"/>
<organism evidence="8 9">
    <name type="scientific">Microbacterium aurantiacum</name>
    <dbReference type="NCBI Taxonomy" id="162393"/>
    <lineage>
        <taxon>Bacteria</taxon>
        <taxon>Bacillati</taxon>
        <taxon>Actinomycetota</taxon>
        <taxon>Actinomycetes</taxon>
        <taxon>Micrococcales</taxon>
        <taxon>Microbacteriaceae</taxon>
        <taxon>Microbacterium</taxon>
    </lineage>
</organism>
<evidence type="ECO:0000256" key="6">
    <source>
        <dbReference type="RuleBase" id="RU363076"/>
    </source>
</evidence>
<evidence type="ECO:0000256" key="3">
    <source>
        <dbReference type="ARBA" id="ARBA00022692"/>
    </source>
</evidence>
<dbReference type="CDD" id="cd06662">
    <property type="entry name" value="SURF1"/>
    <property type="match status" value="1"/>
</dbReference>
<sequence>MQSLPRAGRWSIYIGLAVLFAIACVWLSNWQFSRNDDRAAQLALVEQNYDADPVALEEVIPDGDGLSPADEWRPVVLRGEYLAAEQITVRNRPHGGTSAFEVLAPFRLSDGRVVIVDRGWVPPAEEGTGPAVVPDPPVGESTVIVRLRPEEAAPTSGRSAPEGQVPTINVDLIGGELSPATADALIGGVYGILVSETPAVADTPASLPSPSQDPGPHLSYAIQWILFALMGFIFIGYVIRTERRHRLEDEQDARDDAVAPPPSRRRRRDRDADDEDALLDADRARATRGAQASEMSSA</sequence>
<feature type="transmembrane region" description="Helical" evidence="6">
    <location>
        <begin position="12"/>
        <end position="32"/>
    </location>
</feature>
<evidence type="ECO:0000256" key="7">
    <source>
        <dbReference type="SAM" id="MobiDB-lite"/>
    </source>
</evidence>
<name>A0A0M8MJQ8_9MICO</name>
<comment type="caution">
    <text evidence="8">The sequence shown here is derived from an EMBL/GenBank/DDBJ whole genome shotgun (WGS) entry which is preliminary data.</text>
</comment>
<dbReference type="Proteomes" id="UP000037737">
    <property type="component" value="Unassembled WGS sequence"/>
</dbReference>
<evidence type="ECO:0000256" key="2">
    <source>
        <dbReference type="ARBA" id="ARBA00007165"/>
    </source>
</evidence>
<gene>
    <name evidence="8" type="ORF">XI38_05695</name>
</gene>
<dbReference type="InterPro" id="IPR045214">
    <property type="entry name" value="Surf1/Surf4"/>
</dbReference>
<evidence type="ECO:0000313" key="9">
    <source>
        <dbReference type="Proteomes" id="UP000037737"/>
    </source>
</evidence>
<feature type="transmembrane region" description="Helical" evidence="6">
    <location>
        <begin position="218"/>
        <end position="239"/>
    </location>
</feature>
<comment type="subcellular location">
    <subcellularLocation>
        <location evidence="6">Cell membrane</location>
        <topology evidence="6">Multi-pass membrane protein</topology>
    </subcellularLocation>
    <subcellularLocation>
        <location evidence="1">Membrane</location>
    </subcellularLocation>
</comment>
<evidence type="ECO:0000256" key="1">
    <source>
        <dbReference type="ARBA" id="ARBA00004370"/>
    </source>
</evidence>
<dbReference type="Pfam" id="PF02104">
    <property type="entry name" value="SURF1"/>
    <property type="match status" value="1"/>
</dbReference>
<keyword evidence="9" id="KW-1185">Reference proteome</keyword>
<dbReference type="KEGG" id="mcw:A8L33_09585"/>
<keyword evidence="5 6" id="KW-0472">Membrane</keyword>
<dbReference type="GO" id="GO:0005886">
    <property type="term" value="C:plasma membrane"/>
    <property type="evidence" value="ECO:0007669"/>
    <property type="project" value="UniProtKB-SubCell"/>
</dbReference>
<evidence type="ECO:0000313" key="8">
    <source>
        <dbReference type="EMBL" id="KOS11497.1"/>
    </source>
</evidence>
<proteinExistence type="inferred from homology"/>
<dbReference type="PROSITE" id="PS51257">
    <property type="entry name" value="PROKAR_LIPOPROTEIN"/>
    <property type="match status" value="1"/>
</dbReference>
<keyword evidence="4 6" id="KW-1133">Transmembrane helix</keyword>
<dbReference type="PANTHER" id="PTHR23427:SF2">
    <property type="entry name" value="SURFEIT LOCUS PROTEIN 1"/>
    <property type="match status" value="1"/>
</dbReference>
<dbReference type="InterPro" id="IPR002994">
    <property type="entry name" value="Surf1/Shy1"/>
</dbReference>
<evidence type="ECO:0000256" key="4">
    <source>
        <dbReference type="ARBA" id="ARBA00022989"/>
    </source>
</evidence>
<reference evidence="8" key="1">
    <citation type="submission" date="2015-04" db="EMBL/GenBank/DDBJ databases">
        <title>Complete genome sequence of Microbacterium chocolatum SIT 101, a bacterium enantioselectively hydrolyzing mesomeric diesters.</title>
        <authorList>
            <person name="Li X."/>
            <person name="Xu Y."/>
        </authorList>
    </citation>
    <scope>NUCLEOTIDE SEQUENCE [LARGE SCALE GENOMIC DNA]</scope>
    <source>
        <strain evidence="8">SIT 101</strain>
    </source>
</reference>
<protein>
    <recommendedName>
        <fullName evidence="6">SURF1-like protein</fullName>
    </recommendedName>
</protein>
<dbReference type="OrthoDB" id="9807214at2"/>
<comment type="similarity">
    <text evidence="2 6">Belongs to the SURF1 family.</text>
</comment>
<dbReference type="EMBL" id="LAVO01000005">
    <property type="protein sequence ID" value="KOS11497.1"/>
    <property type="molecule type" value="Genomic_DNA"/>
</dbReference>